<evidence type="ECO:0000256" key="11">
    <source>
        <dbReference type="RuleBase" id="RU361215"/>
    </source>
</evidence>
<feature type="site" description="Transition state stabilizer" evidence="10">
    <location>
        <position position="90"/>
    </location>
</feature>
<feature type="active site" description="Proton donor" evidence="10">
    <location>
        <position position="170"/>
    </location>
</feature>
<evidence type="ECO:0000256" key="5">
    <source>
        <dbReference type="ARBA" id="ARBA00022786"/>
    </source>
</evidence>
<evidence type="ECO:0000256" key="7">
    <source>
        <dbReference type="ARBA" id="ARBA00022807"/>
    </source>
</evidence>
<keyword evidence="4 10" id="KW-0645">Protease</keyword>
<dbReference type="InterPro" id="IPR036959">
    <property type="entry name" value="Peptidase_C12_UCH_sf"/>
</dbReference>
<evidence type="ECO:0000256" key="9">
    <source>
        <dbReference type="ARBA" id="ARBA00073226"/>
    </source>
</evidence>
<dbReference type="PROSITE" id="PS52048">
    <property type="entry name" value="UCH_DOMAIN"/>
    <property type="match status" value="1"/>
</dbReference>
<evidence type="ECO:0000256" key="8">
    <source>
        <dbReference type="ARBA" id="ARBA00055560"/>
    </source>
</evidence>
<evidence type="ECO:0000313" key="13">
    <source>
        <dbReference type="EMBL" id="JAG90880.1"/>
    </source>
</evidence>
<dbReference type="CDD" id="cd09616">
    <property type="entry name" value="Peptidase_C12_UCH_L1_L3"/>
    <property type="match status" value="1"/>
</dbReference>
<dbReference type="InterPro" id="IPR057254">
    <property type="entry name" value="UCH_AS"/>
</dbReference>
<dbReference type="PANTHER" id="PTHR10589">
    <property type="entry name" value="UBIQUITIN CARBOXYL-TERMINAL HYDROLASE"/>
    <property type="match status" value="1"/>
</dbReference>
<name>A0A0C9R1K2_AMBAM</name>
<comment type="function">
    <text evidence="8">Ubiquitin-protein hydrolase is involved both in the processing of ubiquitin precursors and of ubiquitinated proteins. This enzyme is a thiol protease that recognizes and hydrolyzes a peptide bond at the C-terminal glycine of ubiquitin.</text>
</comment>
<dbReference type="EMBL" id="GBZX01001860">
    <property type="protein sequence ID" value="JAG90880.1"/>
    <property type="molecule type" value="mRNA"/>
</dbReference>
<comment type="similarity">
    <text evidence="2 10 11">Belongs to the peptidase C12 family.</text>
</comment>
<keyword evidence="5 10" id="KW-0833">Ubl conjugation pathway</keyword>
<evidence type="ECO:0000256" key="4">
    <source>
        <dbReference type="ARBA" id="ARBA00022670"/>
    </source>
</evidence>
<dbReference type="GO" id="GO:0006511">
    <property type="term" value="P:ubiquitin-dependent protein catabolic process"/>
    <property type="evidence" value="ECO:0007669"/>
    <property type="project" value="UniProtKB-UniRule"/>
</dbReference>
<accession>A0A0C9R1K2</accession>
<dbReference type="PANTHER" id="PTHR10589:SF17">
    <property type="entry name" value="UBIQUITIN CARBOXYL-TERMINAL HYDROLASE"/>
    <property type="match status" value="1"/>
</dbReference>
<dbReference type="FunFam" id="3.40.532.10:FF:000006">
    <property type="entry name" value="Ubiquitin carboxyl-terminal hydrolase"/>
    <property type="match status" value="1"/>
</dbReference>
<feature type="domain" description="UCH catalytic" evidence="12">
    <location>
        <begin position="6"/>
        <end position="230"/>
    </location>
</feature>
<dbReference type="Pfam" id="PF01088">
    <property type="entry name" value="Peptidase_C12"/>
    <property type="match status" value="1"/>
</dbReference>
<dbReference type="Gene3D" id="3.40.532.10">
    <property type="entry name" value="Peptidase C12, ubiquitin carboxyl-terminal hydrolase"/>
    <property type="match status" value="1"/>
</dbReference>
<dbReference type="GO" id="GO:0016579">
    <property type="term" value="P:protein deubiquitination"/>
    <property type="evidence" value="ECO:0007669"/>
    <property type="project" value="TreeGrafter"/>
</dbReference>
<dbReference type="AlphaFoldDB" id="A0A0C9R1K2"/>
<dbReference type="GO" id="GO:0005737">
    <property type="term" value="C:cytoplasm"/>
    <property type="evidence" value="ECO:0007669"/>
    <property type="project" value="TreeGrafter"/>
</dbReference>
<dbReference type="GO" id="GO:0004843">
    <property type="term" value="F:cysteine-type deubiquitinase activity"/>
    <property type="evidence" value="ECO:0007669"/>
    <property type="project" value="UniProtKB-UniRule"/>
</dbReference>
<keyword evidence="6 10" id="KW-0378">Hydrolase</keyword>
<evidence type="ECO:0000256" key="3">
    <source>
        <dbReference type="ARBA" id="ARBA00012759"/>
    </source>
</evidence>
<evidence type="ECO:0000256" key="10">
    <source>
        <dbReference type="PROSITE-ProRule" id="PRU01393"/>
    </source>
</evidence>
<evidence type="ECO:0000259" key="12">
    <source>
        <dbReference type="PROSITE" id="PS52048"/>
    </source>
</evidence>
<evidence type="ECO:0000256" key="6">
    <source>
        <dbReference type="ARBA" id="ARBA00022801"/>
    </source>
</evidence>
<dbReference type="SUPFAM" id="SSF54001">
    <property type="entry name" value="Cysteine proteinases"/>
    <property type="match status" value="1"/>
</dbReference>
<dbReference type="InterPro" id="IPR001578">
    <property type="entry name" value="Peptidase_C12_UCH"/>
</dbReference>
<evidence type="ECO:0000256" key="2">
    <source>
        <dbReference type="ARBA" id="ARBA00009326"/>
    </source>
</evidence>
<protein>
    <recommendedName>
        <fullName evidence="9 11">Ubiquitin carboxyl-terminal hydrolase</fullName>
        <ecNumber evidence="3 11">3.4.19.12</ecNumber>
    </recommendedName>
</protein>
<keyword evidence="7 10" id="KW-0788">Thiol protease</keyword>
<feature type="active site" description="Nucleophile" evidence="10">
    <location>
        <position position="96"/>
    </location>
</feature>
<proteinExistence type="evidence at transcript level"/>
<dbReference type="PROSITE" id="PS00140">
    <property type="entry name" value="UCH_1"/>
    <property type="match status" value="1"/>
</dbReference>
<organism evidence="13">
    <name type="scientific">Amblyomma americanum</name>
    <name type="common">Lone star tick</name>
    <dbReference type="NCBI Taxonomy" id="6943"/>
    <lineage>
        <taxon>Eukaryota</taxon>
        <taxon>Metazoa</taxon>
        <taxon>Ecdysozoa</taxon>
        <taxon>Arthropoda</taxon>
        <taxon>Chelicerata</taxon>
        <taxon>Arachnida</taxon>
        <taxon>Acari</taxon>
        <taxon>Parasitiformes</taxon>
        <taxon>Ixodida</taxon>
        <taxon>Ixodoidea</taxon>
        <taxon>Ixodidae</taxon>
        <taxon>Amblyomminae</taxon>
        <taxon>Amblyomma</taxon>
    </lineage>
</organism>
<sequence length="233" mass="25523">MAGENNWVPLESNPEVITKFAHKLGLPANWSFVDVLGLDPEFLAMVPSPVAAVLLLFPLSGNYESFVKQRSHEIESGSQAVSGKVFFMKQTIKNACGAMALLHALANSLDQVPFGDDSLFKKFLDATTAMNPDERGTYLEQCKEIAQVHEEYAKQGQTQAPSADENVDLHFVCLANVDGHIYDLDGRKPFPFNCGATTVDSFLKDASQVCKDYMARDPENLNFSVVALAKTDG</sequence>
<reference evidence="13" key="1">
    <citation type="journal article" date="2015" name="PLoS ONE">
        <title>An Insight into the Sialome of the Lone Star Tick, Amblyomma americanum, with a Glimpse on Its Time Dependent Gene Expression.</title>
        <authorList>
            <person name="Karim S."/>
            <person name="Ribeiro J.M."/>
        </authorList>
    </citation>
    <scope>NUCLEOTIDE SEQUENCE</scope>
    <source>
        <tissue evidence="13">Salivary gland</tissue>
    </source>
</reference>
<dbReference type="InterPro" id="IPR038765">
    <property type="entry name" value="Papain-like_cys_pep_sf"/>
</dbReference>
<feature type="site" description="Important for enzyme activity" evidence="10">
    <location>
        <position position="185"/>
    </location>
</feature>
<evidence type="ECO:0000256" key="1">
    <source>
        <dbReference type="ARBA" id="ARBA00000707"/>
    </source>
</evidence>
<dbReference type="EC" id="3.4.19.12" evidence="3 11"/>
<comment type="catalytic activity">
    <reaction evidence="1 10 11">
        <text>Thiol-dependent hydrolysis of ester, thioester, amide, peptide and isopeptide bonds formed by the C-terminal Gly of ubiquitin (a 76-residue protein attached to proteins as an intracellular targeting signal).</text>
        <dbReference type="EC" id="3.4.19.12"/>
    </reaction>
</comment>
<dbReference type="PRINTS" id="PR00707">
    <property type="entry name" value="UBCTHYDRLASE"/>
</dbReference>